<evidence type="ECO:0000313" key="2">
    <source>
        <dbReference type="Proteomes" id="UP000245081"/>
    </source>
</evidence>
<reference evidence="1 2" key="1">
    <citation type="journal article" date="2018" name="Environ. Microbiol.">
        <title>Isolation and genomic characterization of Novimethylophilus kurashikiensis gen. nov. sp. nov., a new lanthanide-dependent methylotrophic species of Methylophilaceae.</title>
        <authorList>
            <person name="Lv H."/>
            <person name="Sahin N."/>
            <person name="Tani A."/>
        </authorList>
    </citation>
    <scope>NUCLEOTIDE SEQUENCE [LARGE SCALE GENOMIC DNA]</scope>
    <source>
        <strain evidence="1 2">La2-4</strain>
    </source>
</reference>
<dbReference type="EMBL" id="BDOQ01000010">
    <property type="protein sequence ID" value="GBG14827.1"/>
    <property type="molecule type" value="Genomic_DNA"/>
</dbReference>
<comment type="caution">
    <text evidence="1">The sequence shown here is derived from an EMBL/GenBank/DDBJ whole genome shotgun (WGS) entry which is preliminary data.</text>
</comment>
<keyword evidence="2" id="KW-1185">Reference proteome</keyword>
<evidence type="ECO:0000313" key="1">
    <source>
        <dbReference type="EMBL" id="GBG14827.1"/>
    </source>
</evidence>
<dbReference type="Proteomes" id="UP000245081">
    <property type="component" value="Unassembled WGS sequence"/>
</dbReference>
<protein>
    <submittedName>
        <fullName evidence="1">Uncharacterized protein</fullName>
    </submittedName>
</protein>
<organism evidence="1 2">
    <name type="scientific">Novimethylophilus kurashikiensis</name>
    <dbReference type="NCBI Taxonomy" id="1825523"/>
    <lineage>
        <taxon>Bacteria</taxon>
        <taxon>Pseudomonadati</taxon>
        <taxon>Pseudomonadota</taxon>
        <taxon>Betaproteobacteria</taxon>
        <taxon>Nitrosomonadales</taxon>
        <taxon>Methylophilaceae</taxon>
        <taxon>Novimethylophilus</taxon>
    </lineage>
</organism>
<sequence length="160" mass="18191">MRHDYFSKDSRKEEQRVLASLRLIAGTEVTRAGKEVFTGFTIKQAAKASAGTSKRDLEELARKVINNHVVDDAGTTVRMLLDEHNKTLDRIGSHKAKPNDAKRLMEISTILRRLGLQSAFSDEDDEVDVWSYGNVFDPKTLIERIPFLHVCQSVLFRLTF</sequence>
<accession>A0A2R5F9F2</accession>
<dbReference type="AlphaFoldDB" id="A0A2R5F9F2"/>
<name>A0A2R5F9F2_9PROT</name>
<gene>
    <name evidence="1" type="ORF">NMK_2428</name>
</gene>
<proteinExistence type="predicted"/>